<dbReference type="Proteomes" id="UP000786183">
    <property type="component" value="Unassembled WGS sequence"/>
</dbReference>
<evidence type="ECO:0000313" key="1">
    <source>
        <dbReference type="EMBL" id="MBZ7986613.1"/>
    </source>
</evidence>
<organism evidence="1 2">
    <name type="scientific">Campylobacter canadensis</name>
    <dbReference type="NCBI Taxonomy" id="449520"/>
    <lineage>
        <taxon>Bacteria</taxon>
        <taxon>Pseudomonadati</taxon>
        <taxon>Campylobacterota</taxon>
        <taxon>Epsilonproteobacteria</taxon>
        <taxon>Campylobacterales</taxon>
        <taxon>Campylobacteraceae</taxon>
        <taxon>Campylobacter</taxon>
    </lineage>
</organism>
<dbReference type="RefSeq" id="WP_224325082.1">
    <property type="nucleotide sequence ID" value="NZ_JACGBB010000001.1"/>
</dbReference>
<comment type="caution">
    <text evidence="1">The sequence shown here is derived from an EMBL/GenBank/DDBJ whole genome shotgun (WGS) entry which is preliminary data.</text>
</comment>
<proteinExistence type="predicted"/>
<evidence type="ECO:0000313" key="2">
    <source>
        <dbReference type="Proteomes" id="UP000786183"/>
    </source>
</evidence>
<accession>A0ABS7WPB5</accession>
<name>A0ABS7WPB5_9BACT</name>
<gene>
    <name evidence="1" type="ORF">AVCANL283_00605</name>
</gene>
<dbReference type="EMBL" id="JACGBB010000001">
    <property type="protein sequence ID" value="MBZ7986613.1"/>
    <property type="molecule type" value="Genomic_DNA"/>
</dbReference>
<keyword evidence="2" id="KW-1185">Reference proteome</keyword>
<reference evidence="1 2" key="1">
    <citation type="submission" date="2020-07" db="EMBL/GenBank/DDBJ databases">
        <title>Transfer of Campylobacter canadensis to the novel genus Avispirillum gen. nov., that also includes two novel species recovered from migratory waterfowl: Avispirillum anseris sp. nov. and Avispirillum brantae sp. nov.</title>
        <authorList>
            <person name="Miller W.G."/>
            <person name="Chapman M.H."/>
            <person name="Yee E."/>
            <person name="Inglis G.D."/>
        </authorList>
    </citation>
    <scope>NUCLEOTIDE SEQUENCE [LARGE SCALE GENOMIC DNA]</scope>
    <source>
        <strain evidence="1 2">L283</strain>
    </source>
</reference>
<sequence length="1168" mass="133846">MKKTFLLCLGLCSILQAKYYDEEGWLSGGQNARRAFVKIFNSAGLSNGYGKEIFTFGGDEKNKDNAPLKINGFDIHFPGGGWSYPYAWFIDKNPNEHYLIFDINLCQNYINEECKAPVLTREYTHLIYTNDVETINSVKNNKDQAWYLAYGKALLNSDKGIDETRFFSPKNAYNQVYITEYVNTKNENDRNFVRIKSANKSSFVWTYNSNPNELYKNDLTINDNDKYFPILEVSRKYSNNYYSMLAKYKFKLAQNECKQEKMFRIQPLRIGVREGKKFTWLKTHKCIDDNNCKVNGIDFAPVQVSANYKRKELSYEQKVSAMQPYKIDFFDDKSFGTKTYCYTNTDTSTEECTTGIKTNENQIFESSTRYFFDSIRNGGSDELVFYVIQAANPNGKDCTTDVQKVLSSAYNDENYSEEFGYTDSFKPSFQNTKAGNDIYTILENQSILLRLDFGIYNDIDPVQTHNKDKLESRSYIAFSLNNYEKFNSSNGEKNQIEFYDEKANLITPTTCTNSYGMSVDCDNLLLYPLQSGTFKIKNVKAAQEALRKFQISIANLDKNNNLTAIENKEELKHSEISIRPAKTNFNENDIANQEMQFINNNDINTKINRAILNSYIKPNKNNSNQFIVGNIFEHFVFQGVKYFIPVTSNANQTGNSQLADMLNLNNIFFYLNPIEPELAILDSTLQEYYKASKQDANNHCRAYDYPLTKEEANKSIEGKIACQTPSSFFKLKMQKLDTKINLSQNIHKDAQINAVIIDNIDNYSLRNKFSINSVKNNKVSIATDYTNYTEASVINNFTAEFPIDFSSSNIDVNNFLVLNCASAKNSNCRNDNLANLKGTTKINDKSIKFSIDINELNAPFVKVLKEYCNEFACYNFAQNDTEYKKTFGLNTYYKDNKTIVSDDDYKDSAYATLGVINNTYDSTRTNPKYTYPKDYFAFANLITYCSNGINKTKNTCNESGKSTKEFEMSVDTSKAAFNYNLNKTKLEALYHENKIPQKNVIKFIKPQIMINDQRMLVSTKQIYKCGAFETVANANEINIYSCDINLSYYDKAARKINIFVLENDASYSNPLCFQGDKKDIKANKTCYSLFGSTKNYFGFENTANPIKLNSDYGLDIKVNSFTDYKSDPLITISTKGSKSENSQYIKDTVHCFGGELNCDSSFTVQFVK</sequence>
<protein>
    <submittedName>
        <fullName evidence="1">Uncharacterized protein</fullName>
    </submittedName>
</protein>